<organism evidence="1 2">
    <name type="scientific">Steinernema hermaphroditum</name>
    <dbReference type="NCBI Taxonomy" id="289476"/>
    <lineage>
        <taxon>Eukaryota</taxon>
        <taxon>Metazoa</taxon>
        <taxon>Ecdysozoa</taxon>
        <taxon>Nematoda</taxon>
        <taxon>Chromadorea</taxon>
        <taxon>Rhabditida</taxon>
        <taxon>Tylenchina</taxon>
        <taxon>Panagrolaimomorpha</taxon>
        <taxon>Strongyloidoidea</taxon>
        <taxon>Steinernematidae</taxon>
        <taxon>Steinernema</taxon>
    </lineage>
</organism>
<accession>A0AA39HMP2</accession>
<proteinExistence type="predicted"/>
<dbReference type="EMBL" id="JAUCMV010000003">
    <property type="protein sequence ID" value="KAK0408698.1"/>
    <property type="molecule type" value="Genomic_DNA"/>
</dbReference>
<protein>
    <submittedName>
        <fullName evidence="1">Uncharacterized protein</fullName>
    </submittedName>
</protein>
<comment type="caution">
    <text evidence="1">The sequence shown here is derived from an EMBL/GenBank/DDBJ whole genome shotgun (WGS) entry which is preliminary data.</text>
</comment>
<dbReference type="Proteomes" id="UP001175271">
    <property type="component" value="Unassembled WGS sequence"/>
</dbReference>
<evidence type="ECO:0000313" key="2">
    <source>
        <dbReference type="Proteomes" id="UP001175271"/>
    </source>
</evidence>
<name>A0AA39HMP2_9BILA</name>
<evidence type="ECO:0000313" key="1">
    <source>
        <dbReference type="EMBL" id="KAK0408698.1"/>
    </source>
</evidence>
<gene>
    <name evidence="1" type="ORF">QR680_004106</name>
</gene>
<dbReference type="AlphaFoldDB" id="A0AA39HMP2"/>
<keyword evidence="2" id="KW-1185">Reference proteome</keyword>
<sequence length="298" mass="34216">MSLHNDFAYLANDIIKDILELFLNPQNLKSGLFDNILKINGPWSAVVKNYSYLEFLHSDQGYELIVCTGNEPGRGVLPRDAGKSDRVRNTVCSDSLPKLRDLHFLLPLMTDRLSIRGTLKELNSMLELFPVSFSELVITGRNYSTHVDEVRKLENLLTERLKSRHLRSFICYLPNQPDQEFTSLDDSFRCLVTKPDFEELTTNFAIGFNVIIAAIETWRARPNFTVLGQKIKVSFRTPHGAELEWMKRTFPDWTTASSAAWKWTEPHPTDPDRCLKIGVSSDSRRIGIQFCYAPQDER</sequence>
<reference evidence="1" key="1">
    <citation type="submission" date="2023-06" db="EMBL/GenBank/DDBJ databases">
        <title>Genomic analysis of the entomopathogenic nematode Steinernema hermaphroditum.</title>
        <authorList>
            <person name="Schwarz E.M."/>
            <person name="Heppert J.K."/>
            <person name="Baniya A."/>
            <person name="Schwartz H.T."/>
            <person name="Tan C.-H."/>
            <person name="Antoshechkin I."/>
            <person name="Sternberg P.W."/>
            <person name="Goodrich-Blair H."/>
            <person name="Dillman A.R."/>
        </authorList>
    </citation>
    <scope>NUCLEOTIDE SEQUENCE</scope>
    <source>
        <strain evidence="1">PS9179</strain>
        <tissue evidence="1">Whole animal</tissue>
    </source>
</reference>